<proteinExistence type="predicted"/>
<keyword evidence="2" id="KW-1185">Reference proteome</keyword>
<organism evidence="1 2">
    <name type="scientific">Capnocytophaga leadbetteri</name>
    <dbReference type="NCBI Taxonomy" id="327575"/>
    <lineage>
        <taxon>Bacteria</taxon>
        <taxon>Pseudomonadati</taxon>
        <taxon>Bacteroidota</taxon>
        <taxon>Flavobacteriia</taxon>
        <taxon>Flavobacteriales</taxon>
        <taxon>Flavobacteriaceae</taxon>
        <taxon>Capnocytophaga</taxon>
    </lineage>
</organism>
<evidence type="ECO:0000313" key="2">
    <source>
        <dbReference type="Proteomes" id="UP000217276"/>
    </source>
</evidence>
<accession>A0A250FCE2</accession>
<reference evidence="2" key="1">
    <citation type="submission" date="2017-06" db="EMBL/GenBank/DDBJ databases">
        <title>Capnocytophaga spp. assemblies.</title>
        <authorList>
            <person name="Gulvik C.A."/>
        </authorList>
    </citation>
    <scope>NUCLEOTIDE SEQUENCE [LARGE SCALE GENOMIC DNA]</scope>
    <source>
        <strain evidence="2">H6253</strain>
    </source>
</reference>
<name>A0A250FCE2_9FLAO</name>
<sequence>MAKSRNNIVTAGLSGGVGNQLVFRQVNGVTIVAKYPNRKESSTPKQIAHHNKFAKATVYAKNALQNAALKKVYADQAAKRPGVSAYAMAVADYLKAPIIDHIDTSAYTGVSSGEKISIEVADASKVMTVKVKIVAANNSAVEEGSATLSEGKWVYTTTAINAALSGSKVLITATDRPGNVTTKEVTL</sequence>
<protein>
    <submittedName>
        <fullName evidence="1">Uncharacterized protein</fullName>
    </submittedName>
</protein>
<evidence type="ECO:0000313" key="1">
    <source>
        <dbReference type="EMBL" id="ATA81698.1"/>
    </source>
</evidence>
<gene>
    <name evidence="1" type="ORF">CGC53_04710</name>
</gene>
<dbReference type="RefSeq" id="WP_095913674.1">
    <property type="nucleotide sequence ID" value="NZ_CAUUPF010000003.1"/>
</dbReference>
<dbReference type="KEGG" id="clk:CGC53_04710"/>
<dbReference type="EMBL" id="CP022384">
    <property type="protein sequence ID" value="ATA81698.1"/>
    <property type="molecule type" value="Genomic_DNA"/>
</dbReference>
<dbReference type="Proteomes" id="UP000217276">
    <property type="component" value="Chromosome"/>
</dbReference>
<dbReference type="AlphaFoldDB" id="A0A250FCE2"/>